<dbReference type="PANTHER" id="PTHR43048:SF3">
    <property type="entry name" value="METHYLMALONYL-COA EPIMERASE, MITOCHONDRIAL"/>
    <property type="match status" value="1"/>
</dbReference>
<dbReference type="GO" id="GO:0004493">
    <property type="term" value="F:methylmalonyl-CoA epimerase activity"/>
    <property type="evidence" value="ECO:0007669"/>
    <property type="project" value="TreeGrafter"/>
</dbReference>
<dbReference type="GO" id="GO:0046872">
    <property type="term" value="F:metal ion binding"/>
    <property type="evidence" value="ECO:0007669"/>
    <property type="project" value="UniProtKB-KW"/>
</dbReference>
<evidence type="ECO:0000313" key="3">
    <source>
        <dbReference type="EMBL" id="TCO77390.1"/>
    </source>
</evidence>
<name>A0A4V2SBZ6_9FIRM</name>
<protein>
    <submittedName>
        <fullName evidence="3">Lactoylglutathione lyase/methylmalonyl-CoA/ethylmalonyl-CoA epimerase</fullName>
    </submittedName>
</protein>
<dbReference type="GO" id="GO:0016829">
    <property type="term" value="F:lyase activity"/>
    <property type="evidence" value="ECO:0007669"/>
    <property type="project" value="UniProtKB-KW"/>
</dbReference>
<dbReference type="GO" id="GO:0046491">
    <property type="term" value="P:L-methylmalonyl-CoA metabolic process"/>
    <property type="evidence" value="ECO:0007669"/>
    <property type="project" value="TreeGrafter"/>
</dbReference>
<feature type="domain" description="VOC" evidence="2">
    <location>
        <begin position="5"/>
        <end position="133"/>
    </location>
</feature>
<organism evidence="3 4">
    <name type="scientific">Marinisporobacter balticus</name>
    <dbReference type="NCBI Taxonomy" id="2018667"/>
    <lineage>
        <taxon>Bacteria</taxon>
        <taxon>Bacillati</taxon>
        <taxon>Bacillota</taxon>
        <taxon>Clostridia</taxon>
        <taxon>Peptostreptococcales</taxon>
        <taxon>Thermotaleaceae</taxon>
        <taxon>Marinisporobacter</taxon>
    </lineage>
</organism>
<dbReference type="AlphaFoldDB" id="A0A4V2SBZ6"/>
<evidence type="ECO:0000313" key="4">
    <source>
        <dbReference type="Proteomes" id="UP000294919"/>
    </source>
</evidence>
<proteinExistence type="predicted"/>
<dbReference type="InterPro" id="IPR037523">
    <property type="entry name" value="VOC_core"/>
</dbReference>
<accession>A0A4V2SBZ6</accession>
<dbReference type="InterPro" id="IPR029068">
    <property type="entry name" value="Glyas_Bleomycin-R_OHBP_Dase"/>
</dbReference>
<keyword evidence="3" id="KW-0456">Lyase</keyword>
<dbReference type="SUPFAM" id="SSF54593">
    <property type="entry name" value="Glyoxalase/Bleomycin resistance protein/Dihydroxybiphenyl dioxygenase"/>
    <property type="match status" value="1"/>
</dbReference>
<evidence type="ECO:0000259" key="2">
    <source>
        <dbReference type="PROSITE" id="PS51819"/>
    </source>
</evidence>
<reference evidence="3 4" key="1">
    <citation type="submission" date="2019-03" db="EMBL/GenBank/DDBJ databases">
        <title>Genomic Encyclopedia of Type Strains, Phase IV (KMG-IV): sequencing the most valuable type-strain genomes for metagenomic binning, comparative biology and taxonomic classification.</title>
        <authorList>
            <person name="Goeker M."/>
        </authorList>
    </citation>
    <scope>NUCLEOTIDE SEQUENCE [LARGE SCALE GENOMIC DNA]</scope>
    <source>
        <strain evidence="3 4">DSM 102940</strain>
    </source>
</reference>
<dbReference type="InterPro" id="IPR051785">
    <property type="entry name" value="MMCE/EMCE_epimerase"/>
</dbReference>
<sequence>MIHKRLHHIGVIMPSLEEAEAFMKQFGLEVDHKGYVAPYHAHYIFTKMNENESESPLELLIPTEGVLAQYNKGRGGIHHICYEVDDVQAACDEFVSKGYEMLEKEVSQASPTMKINFVRPKYTHGILVEFMEITEPTEDYLK</sequence>
<dbReference type="Gene3D" id="3.10.180.10">
    <property type="entry name" value="2,3-Dihydroxybiphenyl 1,2-Dioxygenase, domain 1"/>
    <property type="match status" value="1"/>
</dbReference>
<dbReference type="EMBL" id="SLWV01000006">
    <property type="protein sequence ID" value="TCO77390.1"/>
    <property type="molecule type" value="Genomic_DNA"/>
</dbReference>
<dbReference type="Pfam" id="PF13669">
    <property type="entry name" value="Glyoxalase_4"/>
    <property type="match status" value="1"/>
</dbReference>
<gene>
    <name evidence="3" type="ORF">EV214_10632</name>
</gene>
<dbReference type="PANTHER" id="PTHR43048">
    <property type="entry name" value="METHYLMALONYL-COA EPIMERASE"/>
    <property type="match status" value="1"/>
</dbReference>
<dbReference type="OrthoDB" id="9788468at2"/>
<dbReference type="RefSeq" id="WP_132244073.1">
    <property type="nucleotide sequence ID" value="NZ_SLWV01000006.1"/>
</dbReference>
<keyword evidence="4" id="KW-1185">Reference proteome</keyword>
<dbReference type="Proteomes" id="UP000294919">
    <property type="component" value="Unassembled WGS sequence"/>
</dbReference>
<evidence type="ECO:0000256" key="1">
    <source>
        <dbReference type="ARBA" id="ARBA00022723"/>
    </source>
</evidence>
<keyword evidence="1" id="KW-0479">Metal-binding</keyword>
<dbReference type="PROSITE" id="PS51819">
    <property type="entry name" value="VOC"/>
    <property type="match status" value="1"/>
</dbReference>
<comment type="caution">
    <text evidence="3">The sequence shown here is derived from an EMBL/GenBank/DDBJ whole genome shotgun (WGS) entry which is preliminary data.</text>
</comment>